<keyword evidence="3" id="KW-0227">DNA damage</keyword>
<comment type="function">
    <text evidence="3">With LigD forms a non-homologous end joining (NHEJ) DNA repair enzyme, which repairs dsDNA breaks with reduced fidelity. Binds linear dsDNA with 5'- and 3'- overhangs but not closed circular dsDNA nor ssDNA. Recruits and stimulates the ligase activity of LigD.</text>
</comment>
<feature type="region of interest" description="Disordered" evidence="4">
    <location>
        <begin position="309"/>
        <end position="335"/>
    </location>
</feature>
<dbReference type="Proteomes" id="UP001592528">
    <property type="component" value="Unassembled WGS sequence"/>
</dbReference>
<proteinExistence type="inferred from homology"/>
<dbReference type="SUPFAM" id="SSF100939">
    <property type="entry name" value="SPOC domain-like"/>
    <property type="match status" value="1"/>
</dbReference>
<dbReference type="Gene3D" id="2.40.290.10">
    <property type="match status" value="1"/>
</dbReference>
<evidence type="ECO:0000313" key="7">
    <source>
        <dbReference type="EMBL" id="MFC1405772.1"/>
    </source>
</evidence>
<feature type="domain" description="Ku" evidence="5">
    <location>
        <begin position="53"/>
        <end position="184"/>
    </location>
</feature>
<protein>
    <recommendedName>
        <fullName evidence="3">Non-homologous end joining protein Ku</fullName>
    </recommendedName>
</protein>
<dbReference type="NCBIfam" id="TIGR02772">
    <property type="entry name" value="Ku_bact"/>
    <property type="match status" value="1"/>
</dbReference>
<evidence type="ECO:0000256" key="1">
    <source>
        <dbReference type="ARBA" id="ARBA00023125"/>
    </source>
</evidence>
<dbReference type="InterPro" id="IPR011112">
    <property type="entry name" value="Rho-like_N"/>
</dbReference>
<comment type="caution">
    <text evidence="7">The sequence shown here is derived from an EMBL/GenBank/DDBJ whole genome shotgun (WGS) entry which is preliminary data.</text>
</comment>
<dbReference type="InterPro" id="IPR009187">
    <property type="entry name" value="Prok_Ku"/>
</dbReference>
<dbReference type="RefSeq" id="WP_030263591.1">
    <property type="nucleotide sequence ID" value="NZ_JBHEZZ010000023.1"/>
</dbReference>
<feature type="domain" description="Rho termination factor-like N-terminal" evidence="6">
    <location>
        <begin position="292"/>
        <end position="334"/>
    </location>
</feature>
<evidence type="ECO:0000259" key="5">
    <source>
        <dbReference type="SMART" id="SM00559"/>
    </source>
</evidence>
<evidence type="ECO:0000256" key="4">
    <source>
        <dbReference type="SAM" id="MobiDB-lite"/>
    </source>
</evidence>
<keyword evidence="8" id="KW-1185">Reference proteome</keyword>
<gene>
    <name evidence="3" type="primary">ku</name>
    <name evidence="7" type="ORF">ACEZDJ_31230</name>
</gene>
<dbReference type="EMBL" id="JBHEZZ010000023">
    <property type="protein sequence ID" value="MFC1405772.1"/>
    <property type="molecule type" value="Genomic_DNA"/>
</dbReference>
<feature type="region of interest" description="Disordered" evidence="4">
    <location>
        <begin position="257"/>
        <end position="293"/>
    </location>
</feature>
<comment type="similarity">
    <text evidence="3">Belongs to the prokaryotic Ku family.</text>
</comment>
<evidence type="ECO:0000313" key="8">
    <source>
        <dbReference type="Proteomes" id="UP001592528"/>
    </source>
</evidence>
<evidence type="ECO:0000259" key="6">
    <source>
        <dbReference type="SMART" id="SM00959"/>
    </source>
</evidence>
<dbReference type="SMART" id="SM00959">
    <property type="entry name" value="Rho_N"/>
    <property type="match status" value="1"/>
</dbReference>
<keyword evidence="2 3" id="KW-0233">DNA recombination</keyword>
<dbReference type="PANTHER" id="PTHR41251:SF1">
    <property type="entry name" value="NON-HOMOLOGOUS END JOINING PROTEIN KU"/>
    <property type="match status" value="1"/>
</dbReference>
<dbReference type="InterPro" id="IPR006164">
    <property type="entry name" value="DNA_bd_Ku70/Ku80"/>
</dbReference>
<comment type="subunit">
    <text evidence="3">Homodimer. Interacts with LigD.</text>
</comment>
<keyword evidence="1 3" id="KW-0238">DNA-binding</keyword>
<dbReference type="InterPro" id="IPR016194">
    <property type="entry name" value="SPOC-like_C_dom_sf"/>
</dbReference>
<keyword evidence="3" id="KW-0234">DNA repair</keyword>
<dbReference type="SMART" id="SM00559">
    <property type="entry name" value="Ku78"/>
    <property type="match status" value="1"/>
</dbReference>
<reference evidence="7 8" key="1">
    <citation type="submission" date="2024-09" db="EMBL/GenBank/DDBJ databases">
        <authorList>
            <person name="Lee S.D."/>
        </authorList>
    </citation>
    <scope>NUCLEOTIDE SEQUENCE [LARGE SCALE GENOMIC DNA]</scope>
    <source>
        <strain evidence="7 8">N1-5</strain>
    </source>
</reference>
<accession>A0ABV6UWL1</accession>
<name>A0ABV6UWL1_9ACTN</name>
<sequence>MARAIWTGAVSFGLVTVPVGLYSATQEHKVRFRQIERGTSDRVRIKRVNERTGEEVAFNDIVKGYDLGDDTYAIIEPSELDDIAPGRSRLIEIAGFVDPGAVDPRFYDSSYYLAPRGEEFGQIYALFLEALEETGKIGVGTFVMRGSQYLTAIRPNEQGALELHTLHYADEVRDPAKELPQLPGHTRLAAEQLAMAKQLIEAMSIEWNPADYRDEFQDKIRALIDAKRAGEEIVHAAEAPGATNVVDLMEALRRSLDRSAPSDRGAQPDPEPEAAEETATVTRVGQRRTSAQLDSMTKAQLYELASELHIAGRSNMTREQLQDAVRKAGRKRGAA</sequence>
<dbReference type="PIRSF" id="PIRSF006493">
    <property type="entry name" value="Prok_Ku"/>
    <property type="match status" value="1"/>
</dbReference>
<dbReference type="Pfam" id="PF02735">
    <property type="entry name" value="Ku"/>
    <property type="match status" value="1"/>
</dbReference>
<evidence type="ECO:0000256" key="3">
    <source>
        <dbReference type="HAMAP-Rule" id="MF_01875"/>
    </source>
</evidence>
<dbReference type="CDD" id="cd00789">
    <property type="entry name" value="KU_like"/>
    <property type="match status" value="1"/>
</dbReference>
<evidence type="ECO:0000256" key="2">
    <source>
        <dbReference type="ARBA" id="ARBA00023172"/>
    </source>
</evidence>
<dbReference type="PANTHER" id="PTHR41251">
    <property type="entry name" value="NON-HOMOLOGOUS END JOINING PROTEIN KU"/>
    <property type="match status" value="1"/>
</dbReference>
<dbReference type="HAMAP" id="MF_01875">
    <property type="entry name" value="Prokaryotic_Ku"/>
    <property type="match status" value="1"/>
</dbReference>
<organism evidence="7 8">
    <name type="scientific">Streptacidiphilus cavernicola</name>
    <dbReference type="NCBI Taxonomy" id="3342716"/>
    <lineage>
        <taxon>Bacteria</taxon>
        <taxon>Bacillati</taxon>
        <taxon>Actinomycetota</taxon>
        <taxon>Actinomycetes</taxon>
        <taxon>Kitasatosporales</taxon>
        <taxon>Streptomycetaceae</taxon>
        <taxon>Streptacidiphilus</taxon>
    </lineage>
</organism>